<evidence type="ECO:0000256" key="1">
    <source>
        <dbReference type="SAM" id="MobiDB-lite"/>
    </source>
</evidence>
<sequence length="207" mass="21230">MFGASVVSSLRPPPKMFPQTDPLSCCASCGIPPLGASPGIAITGGGGGGAVNRVSMILIPSITANRNPPNAADLAADGNPYRSCNTPPVAAPEMIGFHGSSFRLTATSAQSNAENNPPHTANEPPTRGASRRIASRPPITAKPLGELYAPLTRFTNPPPTAPMANAPPTSSKILCGHGSRPWSTLAMSRRARGCDAGDRAGEARSRV</sequence>
<gene>
    <name evidence="2" type="ORF">BE221DRAFT_201678</name>
</gene>
<dbReference type="Proteomes" id="UP000195557">
    <property type="component" value="Unassembled WGS sequence"/>
</dbReference>
<feature type="region of interest" description="Disordered" evidence="1">
    <location>
        <begin position="109"/>
        <end position="141"/>
    </location>
</feature>
<dbReference type="AlphaFoldDB" id="A0A1Y5I035"/>
<name>A0A1Y5I035_OSTTA</name>
<accession>A0A1Y5I035</accession>
<reference evidence="2" key="1">
    <citation type="submission" date="2017-04" db="EMBL/GenBank/DDBJ databases">
        <title>Population genomics of picophytoplankton unveils novel chromosome hypervariability.</title>
        <authorList>
            <consortium name="DOE Joint Genome Institute"/>
            <person name="Blanc-Mathieu R."/>
            <person name="Krasovec M."/>
            <person name="Hebrard M."/>
            <person name="Yau S."/>
            <person name="Desgranges E."/>
            <person name="Martin J."/>
            <person name="Schackwitz W."/>
            <person name="Kuo A."/>
            <person name="Salin G."/>
            <person name="Donnadieu C."/>
            <person name="Desdevises Y."/>
            <person name="Sanchez-Ferandin S."/>
            <person name="Moreau H."/>
            <person name="Rivals E."/>
            <person name="Grigoriev I.V."/>
            <person name="Grimsley N."/>
            <person name="Eyre-Walker A."/>
            <person name="Piganeau G."/>
        </authorList>
    </citation>
    <scope>NUCLEOTIDE SEQUENCE [LARGE SCALE GENOMIC DNA]</scope>
    <source>
        <strain evidence="2">RCC 1115</strain>
    </source>
</reference>
<dbReference type="EMBL" id="KZ155838">
    <property type="protein sequence ID" value="OUS42810.1"/>
    <property type="molecule type" value="Genomic_DNA"/>
</dbReference>
<protein>
    <submittedName>
        <fullName evidence="2">Uncharacterized protein</fullName>
    </submittedName>
</protein>
<feature type="region of interest" description="Disordered" evidence="1">
    <location>
        <begin position="156"/>
        <end position="177"/>
    </location>
</feature>
<feature type="compositionally biased region" description="Polar residues" evidence="1">
    <location>
        <begin position="109"/>
        <end position="119"/>
    </location>
</feature>
<evidence type="ECO:0000313" key="2">
    <source>
        <dbReference type="EMBL" id="OUS42810.1"/>
    </source>
</evidence>
<proteinExistence type="predicted"/>
<organism evidence="2">
    <name type="scientific">Ostreococcus tauri</name>
    <name type="common">Marine green alga</name>
    <dbReference type="NCBI Taxonomy" id="70448"/>
    <lineage>
        <taxon>Eukaryota</taxon>
        <taxon>Viridiplantae</taxon>
        <taxon>Chlorophyta</taxon>
        <taxon>Mamiellophyceae</taxon>
        <taxon>Mamiellales</taxon>
        <taxon>Bathycoccaceae</taxon>
        <taxon>Ostreococcus</taxon>
    </lineage>
</organism>